<keyword evidence="1" id="KW-1133">Transmembrane helix</keyword>
<dbReference type="GO" id="GO:0005886">
    <property type="term" value="C:plasma membrane"/>
    <property type="evidence" value="ECO:0007669"/>
    <property type="project" value="UniProtKB-SubCell"/>
</dbReference>
<gene>
    <name evidence="2" type="ORF">COT25_03660</name>
</gene>
<comment type="subcellular location">
    <subcellularLocation>
        <location evidence="1">Cell membrane</location>
        <topology evidence="1">Multi-pass membrane protein</topology>
    </subcellularLocation>
</comment>
<comment type="similarity">
    <text evidence="1">Belongs to the vitamin uptake transporter (VUT/ECF) (TC 2.A.88) family. Q precursor transporter subfamily.</text>
</comment>
<feature type="transmembrane region" description="Helical" evidence="1">
    <location>
        <begin position="179"/>
        <end position="201"/>
    </location>
</feature>
<dbReference type="PANTHER" id="PTHR34300:SF2">
    <property type="entry name" value="QUEUOSINE PRECURSOR TRANSPORTER-RELATED"/>
    <property type="match status" value="1"/>
</dbReference>
<feature type="transmembrane region" description="Helical" evidence="1">
    <location>
        <begin position="104"/>
        <end position="124"/>
    </location>
</feature>
<accession>A0A2H0YS63</accession>
<comment type="function">
    <text evidence="1">Involved in the import of queuosine (Q) precursors, required for Q precursor salvage.</text>
</comment>
<keyword evidence="1" id="KW-0813">Transport</keyword>
<organism evidence="2 3">
    <name type="scientific">Candidatus Kerfeldbacteria bacterium CG08_land_8_20_14_0_20_42_7</name>
    <dbReference type="NCBI Taxonomy" id="2014245"/>
    <lineage>
        <taxon>Bacteria</taxon>
        <taxon>Candidatus Kerfeldiibacteriota</taxon>
    </lineage>
</organism>
<sequence>MQKKLDLLLAIYITSLVAAELLGSKITTILGANISVGIVAFPLTFLINDIVTEVAGKERARHFVRTGLLMLAILFGMVLIARALPPAGFYSHNEAYETVFSNSLRIIVASLSAFVVSELLDITIFNKIKERMKRFLWFRVNISNIVSQFIDTTVFTFIAFYMVTSAYDFNKMVALILPYWGLKILFSFVQTPLAYVGVYWLNRGEKNSLTRQKPST</sequence>
<evidence type="ECO:0000313" key="2">
    <source>
        <dbReference type="EMBL" id="PIS41335.1"/>
    </source>
</evidence>
<proteinExistence type="inferred from homology"/>
<feature type="transmembrane region" description="Helical" evidence="1">
    <location>
        <begin position="29"/>
        <end position="51"/>
    </location>
</feature>
<dbReference type="HAMAP" id="MF_02088">
    <property type="entry name" value="Q_prec_transport"/>
    <property type="match status" value="1"/>
</dbReference>
<evidence type="ECO:0000313" key="3">
    <source>
        <dbReference type="Proteomes" id="UP000228711"/>
    </source>
</evidence>
<dbReference type="AlphaFoldDB" id="A0A2H0YS63"/>
<feature type="transmembrane region" description="Helical" evidence="1">
    <location>
        <begin position="63"/>
        <end position="84"/>
    </location>
</feature>
<comment type="caution">
    <text evidence="2">The sequence shown here is derived from an EMBL/GenBank/DDBJ whole genome shotgun (WGS) entry which is preliminary data.</text>
</comment>
<keyword evidence="1" id="KW-1003">Cell membrane</keyword>
<dbReference type="PANTHER" id="PTHR34300">
    <property type="entry name" value="QUEUOSINE PRECURSOR TRANSPORTER-RELATED"/>
    <property type="match status" value="1"/>
</dbReference>
<dbReference type="NCBIfam" id="TIGR00697">
    <property type="entry name" value="queuosine precursor transporter"/>
    <property type="match status" value="1"/>
</dbReference>
<dbReference type="GO" id="GO:0022857">
    <property type="term" value="F:transmembrane transporter activity"/>
    <property type="evidence" value="ECO:0007669"/>
    <property type="project" value="UniProtKB-UniRule"/>
</dbReference>
<dbReference type="Proteomes" id="UP000228711">
    <property type="component" value="Unassembled WGS sequence"/>
</dbReference>
<name>A0A2H0YS63_9BACT</name>
<dbReference type="Pfam" id="PF02592">
    <property type="entry name" value="Vut_1"/>
    <property type="match status" value="1"/>
</dbReference>
<reference evidence="3" key="1">
    <citation type="submission" date="2017-09" db="EMBL/GenBank/DDBJ databases">
        <title>Depth-based differentiation of microbial function through sediment-hosted aquifers and enrichment of novel symbionts in the deep terrestrial subsurface.</title>
        <authorList>
            <person name="Probst A.J."/>
            <person name="Ladd B."/>
            <person name="Jarett J.K."/>
            <person name="Geller-Mcgrath D.E."/>
            <person name="Sieber C.M.K."/>
            <person name="Emerson J.B."/>
            <person name="Anantharaman K."/>
            <person name="Thomas B.C."/>
            <person name="Malmstrom R."/>
            <person name="Stieglmeier M."/>
            <person name="Klingl A."/>
            <person name="Woyke T."/>
            <person name="Ryan C.M."/>
            <person name="Banfield J.F."/>
        </authorList>
    </citation>
    <scope>NUCLEOTIDE SEQUENCE [LARGE SCALE GENOMIC DNA]</scope>
</reference>
<dbReference type="EMBL" id="PEXV01000120">
    <property type="protein sequence ID" value="PIS41335.1"/>
    <property type="molecule type" value="Genomic_DNA"/>
</dbReference>
<keyword evidence="1" id="KW-0472">Membrane</keyword>
<dbReference type="InterPro" id="IPR003744">
    <property type="entry name" value="YhhQ"/>
</dbReference>
<feature type="transmembrane region" description="Helical" evidence="1">
    <location>
        <begin position="145"/>
        <end position="167"/>
    </location>
</feature>
<evidence type="ECO:0000256" key="1">
    <source>
        <dbReference type="HAMAP-Rule" id="MF_02088"/>
    </source>
</evidence>
<keyword evidence="1" id="KW-0812">Transmembrane</keyword>
<protein>
    <recommendedName>
        <fullName evidence="1">Probable queuosine precursor transporter</fullName>
        <shortName evidence="1">Q precursor transporter</shortName>
    </recommendedName>
</protein>